<accession>A0AA35L0X5</accession>
<evidence type="ECO:0000313" key="2">
    <source>
        <dbReference type="Proteomes" id="UP001178461"/>
    </source>
</evidence>
<reference evidence="1" key="1">
    <citation type="submission" date="2022-12" db="EMBL/GenBank/DDBJ databases">
        <authorList>
            <person name="Alioto T."/>
            <person name="Alioto T."/>
            <person name="Gomez Garrido J."/>
        </authorList>
    </citation>
    <scope>NUCLEOTIDE SEQUENCE</scope>
</reference>
<dbReference type="Proteomes" id="UP001178461">
    <property type="component" value="Chromosome 11"/>
</dbReference>
<keyword evidence="2" id="KW-1185">Reference proteome</keyword>
<organism evidence="1 2">
    <name type="scientific">Podarcis lilfordi</name>
    <name type="common">Lilford's wall lizard</name>
    <dbReference type="NCBI Taxonomy" id="74358"/>
    <lineage>
        <taxon>Eukaryota</taxon>
        <taxon>Metazoa</taxon>
        <taxon>Chordata</taxon>
        <taxon>Craniata</taxon>
        <taxon>Vertebrata</taxon>
        <taxon>Euteleostomi</taxon>
        <taxon>Lepidosauria</taxon>
        <taxon>Squamata</taxon>
        <taxon>Bifurcata</taxon>
        <taxon>Unidentata</taxon>
        <taxon>Episquamata</taxon>
        <taxon>Laterata</taxon>
        <taxon>Lacertibaenia</taxon>
        <taxon>Lacertidae</taxon>
        <taxon>Podarcis</taxon>
    </lineage>
</organism>
<proteinExistence type="predicted"/>
<dbReference type="EMBL" id="OX395136">
    <property type="protein sequence ID" value="CAI5787291.1"/>
    <property type="molecule type" value="Genomic_DNA"/>
</dbReference>
<name>A0AA35L0X5_9SAUR</name>
<dbReference type="AlphaFoldDB" id="A0AA35L0X5"/>
<gene>
    <name evidence="1" type="ORF">PODLI_1B029744</name>
</gene>
<evidence type="ECO:0000313" key="1">
    <source>
        <dbReference type="EMBL" id="CAI5787291.1"/>
    </source>
</evidence>
<protein>
    <submittedName>
        <fullName evidence="1">Uncharacterized protein</fullName>
    </submittedName>
</protein>
<sequence>MEINLSRYAELEYGKFRQKEECVSYPFYCYMKGSSRLGRCLNIFFFTFEQTTTTQRLFHFTYLQHHSTANTTLSLTAMVSQLCYPHPNRECSIRFLFINEGPCSTLLVLLFNVIRSISEQ</sequence>